<reference evidence="3" key="2">
    <citation type="submission" date="2021-08" db="EMBL/GenBank/DDBJ databases">
        <authorList>
            <person name="Eriksson T."/>
        </authorList>
    </citation>
    <scope>NUCLEOTIDE SEQUENCE</scope>
    <source>
        <strain evidence="3">Stoneville</strain>
        <tissue evidence="3">Whole head</tissue>
    </source>
</reference>
<reference evidence="3" key="1">
    <citation type="journal article" date="2020" name="J Insects Food Feed">
        <title>The yellow mealworm (Tenebrio molitor) genome: a resource for the emerging insects as food and feed industry.</title>
        <authorList>
            <person name="Eriksson T."/>
            <person name="Andere A."/>
            <person name="Kelstrup H."/>
            <person name="Emery V."/>
            <person name="Picard C."/>
        </authorList>
    </citation>
    <scope>NUCLEOTIDE SEQUENCE</scope>
    <source>
        <strain evidence="3">Stoneville</strain>
        <tissue evidence="3">Whole head</tissue>
    </source>
</reference>
<organism evidence="3 4">
    <name type="scientific">Tenebrio molitor</name>
    <name type="common">Yellow mealworm beetle</name>
    <dbReference type="NCBI Taxonomy" id="7067"/>
    <lineage>
        <taxon>Eukaryota</taxon>
        <taxon>Metazoa</taxon>
        <taxon>Ecdysozoa</taxon>
        <taxon>Arthropoda</taxon>
        <taxon>Hexapoda</taxon>
        <taxon>Insecta</taxon>
        <taxon>Pterygota</taxon>
        <taxon>Neoptera</taxon>
        <taxon>Endopterygota</taxon>
        <taxon>Coleoptera</taxon>
        <taxon>Polyphaga</taxon>
        <taxon>Cucujiformia</taxon>
        <taxon>Tenebrionidae</taxon>
        <taxon>Tenebrio</taxon>
    </lineage>
</organism>
<proteinExistence type="predicted"/>
<name>A0A8J6HL47_TENMO</name>
<dbReference type="InterPro" id="IPR048365">
    <property type="entry name" value="TNP-like_RNaseH_N"/>
</dbReference>
<evidence type="ECO:0000313" key="3">
    <source>
        <dbReference type="EMBL" id="KAH0815996.1"/>
    </source>
</evidence>
<evidence type="ECO:0000313" key="4">
    <source>
        <dbReference type="Proteomes" id="UP000719412"/>
    </source>
</evidence>
<comment type="caution">
    <text evidence="3">The sequence shown here is derived from an EMBL/GenBank/DDBJ whole genome shotgun (WGS) entry which is preliminary data.</text>
</comment>
<sequence length="610" mass="68562">MAVHPLSTLTPAPQAVADGTHRALRSGFTLDGLVVPVTAPCAVWDARPARGLHRRRPPRPALQESRGYLPTVNQARMICYIWLSPLAVSTRRAQSTAEPCHEPKMPHPDIRCSGIIPWLPKPAITQLPTHLVTVSPASTSLIHCTTPGSQTIHLPSLSYSYLGQPVGSSCQSYTVPVSPVGLVKITPESRTFQNIIYEPHVWGGRDYGVSVSHVSCIFLIKDTSQASTPEALKQLMLKQLKIDTNKKYSEELRTFALTLNFYSGSAYNYVRSQFSKCLPHPKTLLKWYEAVDGSPGYTKESLRAVELKVKEMEKDGKRLVCSLMMDEMSIRKHIHWNGKGGFNNNPTAIQFESAYKKLLIHVELKSSEAANCLAQDDTSILKVTSTRRSAGNQLDLLCCDEDDCIHHVVEMDDEEFCVPDDVLEEASAAKYQMVPTKSKLRYQKELEIFTQWQTEIKGKYESSISAVVIFNVEEYLHCLYFKTLISSGIQNEVMDCDYDSESDTPPEVTERANAAITTIIPEKSKIQNERAYIQFREWFSKAKTTDTMVYLLKAMLNVKENIDVRNVPTNVPYLKNKSKSVGYRGKKSKILTQEDISKFIEEAADEKKLT</sequence>
<accession>A0A8J6HL47</accession>
<evidence type="ECO:0000259" key="1">
    <source>
        <dbReference type="Pfam" id="PF12017"/>
    </source>
</evidence>
<keyword evidence="4" id="KW-1185">Reference proteome</keyword>
<dbReference type="EMBL" id="JABDTM020022239">
    <property type="protein sequence ID" value="KAH0815996.1"/>
    <property type="molecule type" value="Genomic_DNA"/>
</dbReference>
<dbReference type="Pfam" id="PF12017">
    <property type="entry name" value="Tnp_P_element"/>
    <property type="match status" value="1"/>
</dbReference>
<dbReference type="AlphaFoldDB" id="A0A8J6HL47"/>
<protein>
    <submittedName>
        <fullName evidence="3">Uncharacterized protein</fullName>
    </submittedName>
</protein>
<dbReference type="Pfam" id="PF21787">
    <property type="entry name" value="TNP-like_RNaseH_N"/>
    <property type="match status" value="1"/>
</dbReference>
<dbReference type="Proteomes" id="UP000719412">
    <property type="component" value="Unassembled WGS sequence"/>
</dbReference>
<feature type="domain" description="THAP9-like helix-turn-helix" evidence="1">
    <location>
        <begin position="227"/>
        <end position="287"/>
    </location>
</feature>
<feature type="domain" description="Transposable element P transposase-like RNase H" evidence="2">
    <location>
        <begin position="294"/>
        <end position="339"/>
    </location>
</feature>
<gene>
    <name evidence="3" type="ORF">GEV33_006794</name>
</gene>
<dbReference type="InterPro" id="IPR021896">
    <property type="entry name" value="THAP9-like_HTH"/>
</dbReference>
<evidence type="ECO:0000259" key="2">
    <source>
        <dbReference type="Pfam" id="PF21787"/>
    </source>
</evidence>